<keyword evidence="8" id="KW-0067">ATP-binding</keyword>
<evidence type="ECO:0000256" key="5">
    <source>
        <dbReference type="ARBA" id="ARBA00022679"/>
    </source>
</evidence>
<evidence type="ECO:0000256" key="9">
    <source>
        <dbReference type="ARBA" id="ARBA00022909"/>
    </source>
</evidence>
<comment type="caution">
    <text evidence="14">The sequence shown here is derived from an EMBL/GenBank/DDBJ whole genome shotgun (WGS) entry which is preliminary data.</text>
</comment>
<dbReference type="InterPro" id="IPR000550">
    <property type="entry name" value="Hppk"/>
</dbReference>
<dbReference type="RefSeq" id="WP_106133951.1">
    <property type="nucleotide sequence ID" value="NZ_PVTR01000006.1"/>
</dbReference>
<evidence type="ECO:0000256" key="3">
    <source>
        <dbReference type="ARBA" id="ARBA00013253"/>
    </source>
</evidence>
<sequence length="164" mass="18673">MEKLILIVGGNLGDRLALIQNARMQLDKIFGISTTSSSIFETEAWGGMSTGNYLNQVLVFQTDQKPRQILNAIWEIESSCGRERLEKWGDRTMDIDILYFGENIIQEPGLIIPHPHISKRKFVLEPLVEVIPDFIHPILGKNQVQLLEACDDHSKVIKYQKSPE</sequence>
<feature type="domain" description="7,8-dihydro-6-hydroxymethylpterin-pyrophosphokinase" evidence="13">
    <location>
        <begin position="6"/>
        <end position="132"/>
    </location>
</feature>
<evidence type="ECO:0000256" key="1">
    <source>
        <dbReference type="ARBA" id="ARBA00005051"/>
    </source>
</evidence>
<evidence type="ECO:0000256" key="11">
    <source>
        <dbReference type="ARBA" id="ARBA00029766"/>
    </source>
</evidence>
<dbReference type="OrthoDB" id="9808041at2"/>
<evidence type="ECO:0000256" key="2">
    <source>
        <dbReference type="ARBA" id="ARBA00005810"/>
    </source>
</evidence>
<dbReference type="Proteomes" id="UP000238157">
    <property type="component" value="Unassembled WGS sequence"/>
</dbReference>
<dbReference type="NCBIfam" id="TIGR01498">
    <property type="entry name" value="folK"/>
    <property type="match status" value="1"/>
</dbReference>
<dbReference type="GO" id="GO:0003848">
    <property type="term" value="F:2-amino-4-hydroxy-6-hydroxymethyldihydropteridine diphosphokinase activity"/>
    <property type="evidence" value="ECO:0007669"/>
    <property type="project" value="UniProtKB-EC"/>
</dbReference>
<protein>
    <recommendedName>
        <fullName evidence="4">2-amino-4-hydroxy-6-hydroxymethyldihydropteridine pyrophosphokinase</fullName>
        <ecNumber evidence="3">2.7.6.3</ecNumber>
    </recommendedName>
    <alternativeName>
        <fullName evidence="11">6-hydroxymethyl-7,8-dihydropterin pyrophosphokinase</fullName>
    </alternativeName>
    <alternativeName>
        <fullName evidence="12">7,8-dihydro-6-hydroxymethylpterin-pyrophosphokinase</fullName>
    </alternativeName>
</protein>
<comment type="function">
    <text evidence="10">Catalyzes the transfer of pyrophosphate from adenosine triphosphate (ATP) to 6-hydroxymethyl-7,8-dihydropterin, an enzymatic step in folate biosynthesis pathway.</text>
</comment>
<dbReference type="Gene3D" id="3.30.70.560">
    <property type="entry name" value="7,8-Dihydro-6-hydroxymethylpterin-pyrophosphokinase HPPK"/>
    <property type="match status" value="1"/>
</dbReference>
<keyword evidence="6" id="KW-0547">Nucleotide-binding</keyword>
<dbReference type="InterPro" id="IPR035907">
    <property type="entry name" value="Hppk_sf"/>
</dbReference>
<dbReference type="AlphaFoldDB" id="A0A2T0WLT5"/>
<keyword evidence="7 14" id="KW-0418">Kinase</keyword>
<evidence type="ECO:0000256" key="8">
    <source>
        <dbReference type="ARBA" id="ARBA00022840"/>
    </source>
</evidence>
<keyword evidence="15" id="KW-1185">Reference proteome</keyword>
<proteinExistence type="inferred from homology"/>
<evidence type="ECO:0000313" key="15">
    <source>
        <dbReference type="Proteomes" id="UP000238157"/>
    </source>
</evidence>
<evidence type="ECO:0000313" key="14">
    <source>
        <dbReference type="EMBL" id="PRY87671.1"/>
    </source>
</evidence>
<dbReference type="Pfam" id="PF01288">
    <property type="entry name" value="HPPK"/>
    <property type="match status" value="1"/>
</dbReference>
<dbReference type="EMBL" id="PVTR01000006">
    <property type="protein sequence ID" value="PRY87671.1"/>
    <property type="molecule type" value="Genomic_DNA"/>
</dbReference>
<dbReference type="GO" id="GO:0016301">
    <property type="term" value="F:kinase activity"/>
    <property type="evidence" value="ECO:0007669"/>
    <property type="project" value="UniProtKB-KW"/>
</dbReference>
<reference evidence="14 15" key="1">
    <citation type="submission" date="2018-03" db="EMBL/GenBank/DDBJ databases">
        <title>Genomic Encyclopedia of Archaeal and Bacterial Type Strains, Phase II (KMG-II): from individual species to whole genera.</title>
        <authorList>
            <person name="Goeker M."/>
        </authorList>
    </citation>
    <scope>NUCLEOTIDE SEQUENCE [LARGE SCALE GENOMIC DNA]</scope>
    <source>
        <strain evidence="14 15">DSM 27929</strain>
    </source>
</reference>
<keyword evidence="9" id="KW-0289">Folate biosynthesis</keyword>
<organism evidence="14 15">
    <name type="scientific">Mongoliibacter ruber</name>
    <dbReference type="NCBI Taxonomy" id="1750599"/>
    <lineage>
        <taxon>Bacteria</taxon>
        <taxon>Pseudomonadati</taxon>
        <taxon>Bacteroidota</taxon>
        <taxon>Cytophagia</taxon>
        <taxon>Cytophagales</taxon>
        <taxon>Cyclobacteriaceae</taxon>
        <taxon>Mongoliibacter</taxon>
    </lineage>
</organism>
<dbReference type="PANTHER" id="PTHR43071">
    <property type="entry name" value="2-AMINO-4-HYDROXY-6-HYDROXYMETHYLDIHYDROPTERIDINE PYROPHOSPHOKINASE"/>
    <property type="match status" value="1"/>
</dbReference>
<dbReference type="GO" id="GO:0046656">
    <property type="term" value="P:folic acid biosynthetic process"/>
    <property type="evidence" value="ECO:0007669"/>
    <property type="project" value="UniProtKB-KW"/>
</dbReference>
<gene>
    <name evidence="14" type="ORF">CLW00_106299</name>
</gene>
<dbReference type="GO" id="GO:0046654">
    <property type="term" value="P:tetrahydrofolate biosynthetic process"/>
    <property type="evidence" value="ECO:0007669"/>
    <property type="project" value="UniProtKB-UniPathway"/>
</dbReference>
<comment type="similarity">
    <text evidence="2">Belongs to the HPPK family.</text>
</comment>
<accession>A0A2T0WLT5</accession>
<evidence type="ECO:0000256" key="12">
    <source>
        <dbReference type="ARBA" id="ARBA00033413"/>
    </source>
</evidence>
<dbReference type="SUPFAM" id="SSF55083">
    <property type="entry name" value="6-hydroxymethyl-7,8-dihydropterin pyrophosphokinase, HPPK"/>
    <property type="match status" value="1"/>
</dbReference>
<evidence type="ECO:0000256" key="6">
    <source>
        <dbReference type="ARBA" id="ARBA00022741"/>
    </source>
</evidence>
<dbReference type="CDD" id="cd00483">
    <property type="entry name" value="HPPK"/>
    <property type="match status" value="1"/>
</dbReference>
<dbReference type="PANTHER" id="PTHR43071:SF1">
    <property type="entry name" value="2-AMINO-4-HYDROXY-6-HYDROXYMETHYLDIHYDROPTERIDINE PYROPHOSPHOKINASE"/>
    <property type="match status" value="1"/>
</dbReference>
<evidence type="ECO:0000259" key="13">
    <source>
        <dbReference type="Pfam" id="PF01288"/>
    </source>
</evidence>
<comment type="pathway">
    <text evidence="1">Cofactor biosynthesis; tetrahydrofolate biosynthesis; 2-amino-4-hydroxy-6-hydroxymethyl-7,8-dihydropteridine diphosphate from 7,8-dihydroneopterin triphosphate: step 4/4.</text>
</comment>
<keyword evidence="5" id="KW-0808">Transferase</keyword>
<name>A0A2T0WLT5_9BACT</name>
<evidence type="ECO:0000256" key="4">
    <source>
        <dbReference type="ARBA" id="ARBA00016218"/>
    </source>
</evidence>
<evidence type="ECO:0000256" key="7">
    <source>
        <dbReference type="ARBA" id="ARBA00022777"/>
    </source>
</evidence>
<dbReference type="GO" id="GO:0005524">
    <property type="term" value="F:ATP binding"/>
    <property type="evidence" value="ECO:0007669"/>
    <property type="project" value="UniProtKB-KW"/>
</dbReference>
<evidence type="ECO:0000256" key="10">
    <source>
        <dbReference type="ARBA" id="ARBA00029409"/>
    </source>
</evidence>
<dbReference type="UniPathway" id="UPA00077">
    <property type="reaction ID" value="UER00155"/>
</dbReference>
<dbReference type="EC" id="2.7.6.3" evidence="3"/>